<evidence type="ECO:0000256" key="1">
    <source>
        <dbReference type="ARBA" id="ARBA00004141"/>
    </source>
</evidence>
<dbReference type="EMBL" id="DRLF01000019">
    <property type="protein sequence ID" value="HEC05311.1"/>
    <property type="molecule type" value="Genomic_DNA"/>
</dbReference>
<keyword evidence="5 6" id="KW-0472">Membrane</keyword>
<evidence type="ECO:0000256" key="5">
    <source>
        <dbReference type="ARBA" id="ARBA00023136"/>
    </source>
</evidence>
<feature type="transmembrane region" description="Helical" evidence="6">
    <location>
        <begin position="80"/>
        <end position="100"/>
    </location>
</feature>
<accession>A0A831RTA1</accession>
<evidence type="ECO:0000256" key="4">
    <source>
        <dbReference type="ARBA" id="ARBA00022989"/>
    </source>
</evidence>
<protein>
    <submittedName>
        <fullName evidence="7">AI-2E family transporter</fullName>
    </submittedName>
</protein>
<comment type="similarity">
    <text evidence="2">Belongs to the autoinducer-2 exporter (AI-2E) (TC 2.A.86) family.</text>
</comment>
<dbReference type="Pfam" id="PF01594">
    <property type="entry name" value="AI-2E_transport"/>
    <property type="match status" value="1"/>
</dbReference>
<evidence type="ECO:0000313" key="7">
    <source>
        <dbReference type="EMBL" id="HEC05311.1"/>
    </source>
</evidence>
<dbReference type="Proteomes" id="UP000886339">
    <property type="component" value="Unassembled WGS sequence"/>
</dbReference>
<feature type="transmembrane region" description="Helical" evidence="6">
    <location>
        <begin position="308"/>
        <end position="334"/>
    </location>
</feature>
<keyword evidence="4 6" id="KW-1133">Transmembrane helix</keyword>
<evidence type="ECO:0000256" key="2">
    <source>
        <dbReference type="ARBA" id="ARBA00009773"/>
    </source>
</evidence>
<feature type="transmembrane region" description="Helical" evidence="6">
    <location>
        <begin position="275"/>
        <end position="296"/>
    </location>
</feature>
<feature type="transmembrane region" description="Helical" evidence="6">
    <location>
        <begin position="165"/>
        <end position="182"/>
    </location>
</feature>
<comment type="subcellular location">
    <subcellularLocation>
        <location evidence="1">Membrane</location>
        <topology evidence="1">Multi-pass membrane protein</topology>
    </subcellularLocation>
</comment>
<keyword evidence="3 6" id="KW-0812">Transmembrane</keyword>
<evidence type="ECO:0000256" key="3">
    <source>
        <dbReference type="ARBA" id="ARBA00022692"/>
    </source>
</evidence>
<feature type="transmembrane region" description="Helical" evidence="6">
    <location>
        <begin position="241"/>
        <end position="263"/>
    </location>
</feature>
<feature type="transmembrane region" description="Helical" evidence="6">
    <location>
        <begin position="214"/>
        <end position="235"/>
    </location>
</feature>
<sequence length="371" mass="41111">MAICAIFSYTRSGGICMKHCSHKDWPINQLFILLATAMVILVILRYAAPLLVPFLIAVSIAIVLSPLFRYLETRHIPKILSLMLVSAVPLLLFILLAAYVGQEVHDFAANIQNLKSEFSASLQSFSRRLAALGISVTQAQWESMLQQVDLSGLIEGLASRAGNQFSNLFLILFTAAFILMESDHFSAKLRKIMSDRGQNTDEIMAFVGRVKAYFLLKVKTSLLTGLWVLAVLWFYDIPYFVLWATLAFFLNFIPVIGSILAAIPPVIVAFLDQSAVTALWVGGWYLVINTVIGNVLEPSIMGKGLGMSALVIFLSMTFWGWVFGPAGMILSVPLTMGAQFLFSRYDETRWIAFVLSDYKAPADVQTEAANQ</sequence>
<organism evidence="7">
    <name type="scientific">Thiolapillus brandeum</name>
    <dbReference type="NCBI Taxonomy" id="1076588"/>
    <lineage>
        <taxon>Bacteria</taxon>
        <taxon>Pseudomonadati</taxon>
        <taxon>Pseudomonadota</taxon>
        <taxon>Gammaproteobacteria</taxon>
        <taxon>Chromatiales</taxon>
        <taxon>Sedimenticolaceae</taxon>
        <taxon>Thiolapillus</taxon>
    </lineage>
</organism>
<name>A0A831RTA1_9GAMM</name>
<proteinExistence type="inferred from homology"/>
<feature type="transmembrane region" description="Helical" evidence="6">
    <location>
        <begin position="50"/>
        <end position="68"/>
    </location>
</feature>
<dbReference type="PANTHER" id="PTHR21716:SF64">
    <property type="entry name" value="AI-2 TRANSPORT PROTEIN TQSA"/>
    <property type="match status" value="1"/>
</dbReference>
<dbReference type="GO" id="GO:0016020">
    <property type="term" value="C:membrane"/>
    <property type="evidence" value="ECO:0007669"/>
    <property type="project" value="UniProtKB-SubCell"/>
</dbReference>
<dbReference type="AlphaFoldDB" id="A0A831RTA1"/>
<comment type="caution">
    <text evidence="7">The sequence shown here is derived from an EMBL/GenBank/DDBJ whole genome shotgun (WGS) entry which is preliminary data.</text>
</comment>
<reference evidence="7" key="1">
    <citation type="journal article" date="2020" name="mSystems">
        <title>Genome- and Community-Level Interaction Insights into Carbon Utilization and Element Cycling Functions of Hydrothermarchaeota in Hydrothermal Sediment.</title>
        <authorList>
            <person name="Zhou Z."/>
            <person name="Liu Y."/>
            <person name="Xu W."/>
            <person name="Pan J."/>
            <person name="Luo Z.H."/>
            <person name="Li M."/>
        </authorList>
    </citation>
    <scope>NUCLEOTIDE SEQUENCE [LARGE SCALE GENOMIC DNA]</scope>
    <source>
        <strain evidence="7">HyVt-458</strain>
    </source>
</reference>
<dbReference type="PANTHER" id="PTHR21716">
    <property type="entry name" value="TRANSMEMBRANE PROTEIN"/>
    <property type="match status" value="1"/>
</dbReference>
<evidence type="ECO:0000256" key="6">
    <source>
        <dbReference type="SAM" id="Phobius"/>
    </source>
</evidence>
<dbReference type="GO" id="GO:0055085">
    <property type="term" value="P:transmembrane transport"/>
    <property type="evidence" value="ECO:0007669"/>
    <property type="project" value="TreeGrafter"/>
</dbReference>
<gene>
    <name evidence="7" type="ORF">ENJ12_00530</name>
</gene>
<dbReference type="InterPro" id="IPR002549">
    <property type="entry name" value="AI-2E-like"/>
</dbReference>